<reference evidence="1 2" key="1">
    <citation type="submission" date="2009-12" db="EMBL/GenBank/DDBJ databases">
        <authorList>
            <person name="Lefebure T."/>
            <person name="Cornejo O.E."/>
            <person name="Pavinski Bitar P.D."/>
            <person name="Lang P."/>
            <person name="Stanhope M.J."/>
        </authorList>
    </citation>
    <scope>NUCLEOTIDE SEQUENCE [LARGE SCALE GENOMIC DNA]</scope>
    <source>
        <strain evidence="1 2">FA-1</strain>
    </source>
</reference>
<keyword evidence="2" id="KW-1185">Reference proteome</keyword>
<comment type="caution">
    <text evidence="1">The sequence shown here is derived from an EMBL/GenBank/DDBJ whole genome shotgun (WGS) entry which is preliminary data.</text>
</comment>
<dbReference type="Proteomes" id="UP000007815">
    <property type="component" value="Unassembled WGS sequence"/>
</dbReference>
<name>A0ABN0GSP1_STRRT</name>
<organism evidence="1 2">
    <name type="scientific">Streptococcus ratti FA-1 = DSM 20564</name>
    <dbReference type="NCBI Taxonomy" id="699248"/>
    <lineage>
        <taxon>Bacteria</taxon>
        <taxon>Bacillati</taxon>
        <taxon>Bacillota</taxon>
        <taxon>Bacilli</taxon>
        <taxon>Lactobacillales</taxon>
        <taxon>Streptococcaceae</taxon>
        <taxon>Streptococcus</taxon>
    </lineage>
</organism>
<gene>
    <name evidence="1" type="ORF">SRA_02946</name>
</gene>
<evidence type="ECO:0000313" key="1">
    <source>
        <dbReference type="EMBL" id="EJN93459.1"/>
    </source>
</evidence>
<dbReference type="EMBL" id="AJTZ01000005">
    <property type="protein sequence ID" value="EJN93459.1"/>
    <property type="molecule type" value="Genomic_DNA"/>
</dbReference>
<protein>
    <submittedName>
        <fullName evidence="1">Uncharacterized protein</fullName>
    </submittedName>
</protein>
<evidence type="ECO:0000313" key="2">
    <source>
        <dbReference type="Proteomes" id="UP000007815"/>
    </source>
</evidence>
<sequence>MPFVSKKIDQHIENEGDSLRFFKKGTGQAQMI</sequence>
<accession>A0ABN0GSP1</accession>
<proteinExistence type="predicted"/>